<accession>A0A7Y9UKN6</accession>
<feature type="transmembrane region" description="Helical" evidence="9">
    <location>
        <begin position="324"/>
        <end position="344"/>
    </location>
</feature>
<evidence type="ECO:0000259" key="10">
    <source>
        <dbReference type="PROSITE" id="PS50011"/>
    </source>
</evidence>
<evidence type="ECO:0000256" key="4">
    <source>
        <dbReference type="ARBA" id="ARBA00022741"/>
    </source>
</evidence>
<evidence type="ECO:0000256" key="1">
    <source>
        <dbReference type="ARBA" id="ARBA00012513"/>
    </source>
</evidence>
<sequence>MSVVAGRYRLEREVGRGGMGAVWLARDEVLGRAVAVKRLGLAPPSGAAAGATGVDLARAEREARLAAMLNHPHVVAVFDLVVEDDQQWLVMEHVPSLTLAGLVHRDGPLGPARSAALLAQVADALAVAHEAGIVHRDVKPSNLLVTDDDHVKITDFGIARAQADASLTATGLVTGSPAYLAPEAASGRAATPASDVWSLGATLFHALAGHPPYDVGDNVVGALYRIVHEDPPRLDPARAGWLAPVLEATMATDPAQRWSAARVREVLLGGPAALAGRAAAEAPATAVLARPPVPAASPGTTTAAAPTATAEQPPGAAAASRRPVLLVLAALVVVLLGAGLVALLDGGGEGTPAASPSSGPAGGGDGSPTPEPSGSPEPPPPTAEEMEEFVEDYLDTVTEDPASTWERLTPAFQDASGGFGDYEGFWSTVRDARLREVTADPATLTVDYTVEYRTERGGRTTDQVRLTLAQVDGELLIADEG</sequence>
<keyword evidence="6 7" id="KW-0067">ATP-binding</keyword>
<dbReference type="SMART" id="SM00220">
    <property type="entry name" value="S_TKc"/>
    <property type="match status" value="1"/>
</dbReference>
<dbReference type="GO" id="GO:0004674">
    <property type="term" value="F:protein serine/threonine kinase activity"/>
    <property type="evidence" value="ECO:0007669"/>
    <property type="project" value="UniProtKB-KW"/>
</dbReference>
<dbReference type="SUPFAM" id="SSF56112">
    <property type="entry name" value="Protein kinase-like (PK-like)"/>
    <property type="match status" value="1"/>
</dbReference>
<comment type="caution">
    <text evidence="11">The sequence shown here is derived from an EMBL/GenBank/DDBJ whole genome shotgun (WGS) entry which is preliminary data.</text>
</comment>
<feature type="binding site" evidence="7">
    <location>
        <position position="37"/>
    </location>
    <ligand>
        <name>ATP</name>
        <dbReference type="ChEBI" id="CHEBI:30616"/>
    </ligand>
</feature>
<evidence type="ECO:0000256" key="2">
    <source>
        <dbReference type="ARBA" id="ARBA00022527"/>
    </source>
</evidence>
<proteinExistence type="predicted"/>
<keyword evidence="12" id="KW-1185">Reference proteome</keyword>
<feature type="compositionally biased region" description="Pro residues" evidence="8">
    <location>
        <begin position="369"/>
        <end position="382"/>
    </location>
</feature>
<evidence type="ECO:0000256" key="9">
    <source>
        <dbReference type="SAM" id="Phobius"/>
    </source>
</evidence>
<evidence type="ECO:0000256" key="5">
    <source>
        <dbReference type="ARBA" id="ARBA00022777"/>
    </source>
</evidence>
<dbReference type="PROSITE" id="PS00107">
    <property type="entry name" value="PROTEIN_KINASE_ATP"/>
    <property type="match status" value="1"/>
</dbReference>
<keyword evidence="9" id="KW-0812">Transmembrane</keyword>
<keyword evidence="3" id="KW-0808">Transferase</keyword>
<evidence type="ECO:0000256" key="8">
    <source>
        <dbReference type="SAM" id="MobiDB-lite"/>
    </source>
</evidence>
<dbReference type="InterPro" id="IPR011009">
    <property type="entry name" value="Kinase-like_dom_sf"/>
</dbReference>
<evidence type="ECO:0000313" key="12">
    <source>
        <dbReference type="Proteomes" id="UP000544110"/>
    </source>
</evidence>
<evidence type="ECO:0000256" key="6">
    <source>
        <dbReference type="ARBA" id="ARBA00022840"/>
    </source>
</evidence>
<dbReference type="Gene3D" id="1.10.510.10">
    <property type="entry name" value="Transferase(Phosphotransferase) domain 1"/>
    <property type="match status" value="1"/>
</dbReference>
<dbReference type="GO" id="GO:0005524">
    <property type="term" value="F:ATP binding"/>
    <property type="evidence" value="ECO:0007669"/>
    <property type="project" value="UniProtKB-UniRule"/>
</dbReference>
<dbReference type="Pfam" id="PF00069">
    <property type="entry name" value="Pkinase"/>
    <property type="match status" value="1"/>
</dbReference>
<protein>
    <recommendedName>
        <fullName evidence="1">non-specific serine/threonine protein kinase</fullName>
        <ecNumber evidence="1">2.7.11.1</ecNumber>
    </recommendedName>
</protein>
<keyword evidence="4 7" id="KW-0547">Nucleotide-binding</keyword>
<dbReference type="Gene3D" id="3.30.200.20">
    <property type="entry name" value="Phosphorylase Kinase, domain 1"/>
    <property type="match status" value="1"/>
</dbReference>
<name>A0A7Y9UKN6_9ACTN</name>
<feature type="region of interest" description="Disordered" evidence="8">
    <location>
        <begin position="290"/>
        <end position="315"/>
    </location>
</feature>
<dbReference type="AlphaFoldDB" id="A0A7Y9UKN6"/>
<keyword evidence="5" id="KW-0418">Kinase</keyword>
<dbReference type="InterPro" id="IPR000719">
    <property type="entry name" value="Prot_kinase_dom"/>
</dbReference>
<dbReference type="InterPro" id="IPR008271">
    <property type="entry name" value="Ser/Thr_kinase_AS"/>
</dbReference>
<feature type="domain" description="Protein kinase" evidence="10">
    <location>
        <begin position="8"/>
        <end position="268"/>
    </location>
</feature>
<evidence type="ECO:0000256" key="3">
    <source>
        <dbReference type="ARBA" id="ARBA00022679"/>
    </source>
</evidence>
<dbReference type="PROSITE" id="PS00108">
    <property type="entry name" value="PROTEIN_KINASE_ST"/>
    <property type="match status" value="1"/>
</dbReference>
<dbReference type="PROSITE" id="PS50011">
    <property type="entry name" value="PROTEIN_KINASE_DOM"/>
    <property type="match status" value="1"/>
</dbReference>
<gene>
    <name evidence="11" type="ORF">BJ989_001877</name>
</gene>
<dbReference type="PANTHER" id="PTHR43289:SF6">
    <property type="entry name" value="SERINE_THREONINE-PROTEIN KINASE NEKL-3"/>
    <property type="match status" value="1"/>
</dbReference>
<dbReference type="InterPro" id="IPR017441">
    <property type="entry name" value="Protein_kinase_ATP_BS"/>
</dbReference>
<dbReference type="EC" id="2.7.11.1" evidence="1"/>
<dbReference type="CDD" id="cd14014">
    <property type="entry name" value="STKc_PknB_like"/>
    <property type="match status" value="1"/>
</dbReference>
<dbReference type="EMBL" id="JACCAC010000001">
    <property type="protein sequence ID" value="NYG55573.1"/>
    <property type="molecule type" value="Genomic_DNA"/>
</dbReference>
<dbReference type="PANTHER" id="PTHR43289">
    <property type="entry name" value="MITOGEN-ACTIVATED PROTEIN KINASE KINASE KINASE 20-RELATED"/>
    <property type="match status" value="1"/>
</dbReference>
<dbReference type="Proteomes" id="UP000544110">
    <property type="component" value="Unassembled WGS sequence"/>
</dbReference>
<reference evidence="11 12" key="1">
    <citation type="submission" date="2020-07" db="EMBL/GenBank/DDBJ databases">
        <title>Sequencing the genomes of 1000 actinobacteria strains.</title>
        <authorList>
            <person name="Klenk H.-P."/>
        </authorList>
    </citation>
    <scope>NUCLEOTIDE SEQUENCE [LARGE SCALE GENOMIC DNA]</scope>
    <source>
        <strain evidence="11 12">DSM 24552</strain>
    </source>
</reference>
<evidence type="ECO:0000256" key="7">
    <source>
        <dbReference type="PROSITE-ProRule" id="PRU10141"/>
    </source>
</evidence>
<keyword evidence="9" id="KW-0472">Membrane</keyword>
<keyword evidence="2" id="KW-0723">Serine/threonine-protein kinase</keyword>
<evidence type="ECO:0000313" key="11">
    <source>
        <dbReference type="EMBL" id="NYG55573.1"/>
    </source>
</evidence>
<dbReference type="RefSeq" id="WP_179517993.1">
    <property type="nucleotide sequence ID" value="NZ_JACCAC010000001.1"/>
</dbReference>
<organism evidence="11 12">
    <name type="scientific">Nocardioides perillae</name>
    <dbReference type="NCBI Taxonomy" id="1119534"/>
    <lineage>
        <taxon>Bacteria</taxon>
        <taxon>Bacillati</taxon>
        <taxon>Actinomycetota</taxon>
        <taxon>Actinomycetes</taxon>
        <taxon>Propionibacteriales</taxon>
        <taxon>Nocardioidaceae</taxon>
        <taxon>Nocardioides</taxon>
    </lineage>
</organism>
<feature type="region of interest" description="Disordered" evidence="8">
    <location>
        <begin position="349"/>
        <end position="385"/>
    </location>
</feature>
<keyword evidence="9" id="KW-1133">Transmembrane helix</keyword>